<evidence type="ECO:0000313" key="3">
    <source>
        <dbReference type="Proteomes" id="UP000698028"/>
    </source>
</evidence>
<dbReference type="EMBL" id="JAHVAH010000001">
    <property type="protein sequence ID" value="MBW0144030.1"/>
    <property type="molecule type" value="Genomic_DNA"/>
</dbReference>
<gene>
    <name evidence="2" type="ORF">KTQ36_01810</name>
</gene>
<sequence>MASNPQFVEIPGIETEGLYRYREPETPHKLQVAFLDPAKQETYEARLRAALVAGQYDRVAAELEQQLAGFEGRTARFAKACRVEDIVIDGWADLAEILEEYEGPAVTCITAGLFNAPDLVFGKGQEYEPDLLFNLYSDDEYQFLDRDNDALLAECGEDNPGWVGHEEDVEFYVTVAGLAPLNTCLIQCRHRIYDRGAPDALTDRAPGGYVEYVLACWLRTTRFLQAMAREIETLGLPEGARLIVGAFGLDADLAAVIGERTERSAPAKSNNDGLATLTITNWERGAASEEEEEQSTGSSLRQRLSEEPAPAAPATTPEPANDPAPGSSRFFNRLFSRA</sequence>
<feature type="compositionally biased region" description="Low complexity" evidence="1">
    <location>
        <begin position="307"/>
        <end position="325"/>
    </location>
</feature>
<evidence type="ECO:0000256" key="1">
    <source>
        <dbReference type="SAM" id="MobiDB-lite"/>
    </source>
</evidence>
<name>A0ABS6V3A4_9SPHN</name>
<dbReference type="RefSeq" id="WP_218632064.1">
    <property type="nucleotide sequence ID" value="NZ_JAHVAH010000001.1"/>
</dbReference>
<dbReference type="Proteomes" id="UP000698028">
    <property type="component" value="Unassembled WGS sequence"/>
</dbReference>
<reference evidence="2 3" key="1">
    <citation type="submission" date="2021-07" db="EMBL/GenBank/DDBJ databases">
        <title>The draft genome sequence of Sphingomicrobium sp. B8.</title>
        <authorList>
            <person name="Mu L."/>
        </authorList>
    </citation>
    <scope>NUCLEOTIDE SEQUENCE [LARGE SCALE GENOMIC DNA]</scope>
    <source>
        <strain evidence="2 3">B8</strain>
    </source>
</reference>
<accession>A0ABS6V3A4</accession>
<comment type="caution">
    <text evidence="2">The sequence shown here is derived from an EMBL/GenBank/DDBJ whole genome shotgun (WGS) entry which is preliminary data.</text>
</comment>
<feature type="region of interest" description="Disordered" evidence="1">
    <location>
        <begin position="284"/>
        <end position="338"/>
    </location>
</feature>
<proteinExistence type="predicted"/>
<organism evidence="2 3">
    <name type="scientific">Sphingomicrobium clamense</name>
    <dbReference type="NCBI Taxonomy" id="2851013"/>
    <lineage>
        <taxon>Bacteria</taxon>
        <taxon>Pseudomonadati</taxon>
        <taxon>Pseudomonadota</taxon>
        <taxon>Alphaproteobacteria</taxon>
        <taxon>Sphingomonadales</taxon>
        <taxon>Sphingomonadaceae</taxon>
        <taxon>Sphingomicrobium</taxon>
    </lineage>
</organism>
<protein>
    <submittedName>
        <fullName evidence="2">Uncharacterized protein</fullName>
    </submittedName>
</protein>
<keyword evidence="3" id="KW-1185">Reference proteome</keyword>
<evidence type="ECO:0000313" key="2">
    <source>
        <dbReference type="EMBL" id="MBW0144030.1"/>
    </source>
</evidence>